<evidence type="ECO:0000256" key="1">
    <source>
        <dbReference type="SAM" id="MobiDB-lite"/>
    </source>
</evidence>
<dbReference type="Proteomes" id="UP001056384">
    <property type="component" value="Chromosome 11"/>
</dbReference>
<evidence type="ECO:0000313" key="3">
    <source>
        <dbReference type="Proteomes" id="UP001056384"/>
    </source>
</evidence>
<keyword evidence="3" id="KW-1185">Reference proteome</keyword>
<feature type="compositionally biased region" description="Basic and acidic residues" evidence="1">
    <location>
        <begin position="12"/>
        <end position="21"/>
    </location>
</feature>
<name>A0A9Q9B857_9PEZI</name>
<accession>A0A9Q9B857</accession>
<feature type="compositionally biased region" description="Low complexity" evidence="1">
    <location>
        <begin position="22"/>
        <end position="49"/>
    </location>
</feature>
<dbReference type="EMBL" id="CP099428">
    <property type="protein sequence ID" value="USW58821.1"/>
    <property type="molecule type" value="Genomic_DNA"/>
</dbReference>
<proteinExistence type="predicted"/>
<feature type="compositionally biased region" description="Polar residues" evidence="1">
    <location>
        <begin position="1"/>
        <end position="11"/>
    </location>
</feature>
<feature type="region of interest" description="Disordered" evidence="1">
    <location>
        <begin position="1"/>
        <end position="95"/>
    </location>
</feature>
<organism evidence="2 3">
    <name type="scientific">Septoria linicola</name>
    <dbReference type="NCBI Taxonomy" id="215465"/>
    <lineage>
        <taxon>Eukaryota</taxon>
        <taxon>Fungi</taxon>
        <taxon>Dikarya</taxon>
        <taxon>Ascomycota</taxon>
        <taxon>Pezizomycotina</taxon>
        <taxon>Dothideomycetes</taxon>
        <taxon>Dothideomycetidae</taxon>
        <taxon>Mycosphaerellales</taxon>
        <taxon>Mycosphaerellaceae</taxon>
        <taxon>Septoria</taxon>
    </lineage>
</organism>
<reference evidence="2" key="1">
    <citation type="submission" date="2022-06" db="EMBL/GenBank/DDBJ databases">
        <title>Complete genome sequences of two strains of the flax pathogen Septoria linicola.</title>
        <authorList>
            <person name="Lapalu N."/>
            <person name="Simon A."/>
            <person name="Demenou B."/>
            <person name="Paumier D."/>
            <person name="Guillot M.-P."/>
            <person name="Gout L."/>
            <person name="Valade R."/>
        </authorList>
    </citation>
    <scope>NUCLEOTIDE SEQUENCE</scope>
    <source>
        <strain evidence="2">SE15195</strain>
    </source>
</reference>
<sequence>MTTTKQETPIQSKDHLDEHKTASPADTPSPSSRPGPAASPATTTAATTSISNRKSEAPESPLPSKRRHTTSREATPPEEDDNETPRLIINGRTLGGPDHLTHLARSQNCLPISWTQHDRGLGSPCAASSPPPELNWRDYEALPLGAWDDTNEHEYADEEEFWQAFEEVEEKLECYEVRGMEEGLVVYERGGKERGERGYETGCRMG</sequence>
<protein>
    <submittedName>
        <fullName evidence="2">Uncharacterized protein</fullName>
    </submittedName>
</protein>
<gene>
    <name evidence="2" type="ORF">Slin15195_G121400</name>
</gene>
<evidence type="ECO:0000313" key="2">
    <source>
        <dbReference type="EMBL" id="USW58821.1"/>
    </source>
</evidence>
<dbReference type="AlphaFoldDB" id="A0A9Q9B857"/>